<dbReference type="GO" id="GO:0005886">
    <property type="term" value="C:plasma membrane"/>
    <property type="evidence" value="ECO:0007669"/>
    <property type="project" value="UniProtKB-SubCell"/>
</dbReference>
<keyword evidence="9 12" id="KW-0472">Membrane</keyword>
<sequence length="490" mass="55441">MEISAFLGPLTTEILVAIFLVFYGLTLTFTVTVIILEGKNPTKSISWMLIVLFLPVIGILLYLRYGRNFRKEKLFTAKSQQDSNKIIEQVSDIDLSGTDILTKDEKFFPFNKIMKLAAAANKAMLTKSNCAEILENGSVTFPSMLEAIENANHHIHMCFYSFEEDDIGQDFINLLLKKAKEGIAIRCIFDGIGSWGLSKKTITLLKNTGIEVEIFMPVRFPLLTTRLNYRNHRKILIIDGKIGFTGGLNIAERYSKIKKDTGFWRDTHIKLTGEAATCLQSVFLQDWRFVCNRVFEGPEYFPKFRTESDTLVQITASGPDSREVAIMQAYFTAITTARDHIYISTPYFVPNEPIITALETAVLSGVKVVLLLPGMPDHKILYYTSLNFASRLIYAGVEVYIYKKGFNHGKVLVVDGIFSSVGTANMDERSFEKNFEVNAFIYDEKIASTLSDNFKSDLEGSEKIDPVEFKKRPIRQKILEGVCRMISPLM</sequence>
<dbReference type="Proteomes" id="UP000298616">
    <property type="component" value="Chromosome"/>
</dbReference>
<feature type="domain" description="PLD phosphodiesterase" evidence="14">
    <location>
        <begin position="403"/>
        <end position="430"/>
    </location>
</feature>
<dbReference type="CDD" id="cd09112">
    <property type="entry name" value="PLDc_CLS_2"/>
    <property type="match status" value="1"/>
</dbReference>
<evidence type="ECO:0000256" key="3">
    <source>
        <dbReference type="ARBA" id="ARBA00022516"/>
    </source>
</evidence>
<feature type="active site" evidence="12">
    <location>
        <position position="408"/>
    </location>
</feature>
<dbReference type="InterPro" id="IPR022924">
    <property type="entry name" value="Cardiolipin_synthase"/>
</dbReference>
<accession>A0A4D7JHZ6</accession>
<dbReference type="GO" id="GO:0008808">
    <property type="term" value="F:cardiolipin synthase activity"/>
    <property type="evidence" value="ECO:0007669"/>
    <property type="project" value="UniProtKB-UniRule"/>
</dbReference>
<keyword evidence="6" id="KW-0677">Repeat</keyword>
<feature type="active site" evidence="12">
    <location>
        <position position="239"/>
    </location>
</feature>
<keyword evidence="5 12" id="KW-0812">Transmembrane</keyword>
<comment type="catalytic activity">
    <reaction evidence="12">
        <text>2 a 1,2-diacyl-sn-glycero-3-phospho-(1'-sn-glycerol) = a cardiolipin + glycerol</text>
        <dbReference type="Rhea" id="RHEA:31451"/>
        <dbReference type="ChEBI" id="CHEBI:17754"/>
        <dbReference type="ChEBI" id="CHEBI:62237"/>
        <dbReference type="ChEBI" id="CHEBI:64716"/>
    </reaction>
</comment>
<dbReference type="SMART" id="SM00155">
    <property type="entry name" value="PLDc"/>
    <property type="match status" value="2"/>
</dbReference>
<dbReference type="GO" id="GO:0032049">
    <property type="term" value="P:cardiolipin biosynthetic process"/>
    <property type="evidence" value="ECO:0007669"/>
    <property type="project" value="UniProtKB-UniRule"/>
</dbReference>
<evidence type="ECO:0000256" key="11">
    <source>
        <dbReference type="ARBA" id="ARBA00023264"/>
    </source>
</evidence>
<proteinExistence type="inferred from homology"/>
<keyword evidence="16" id="KW-1185">Reference proteome</keyword>
<evidence type="ECO:0000256" key="8">
    <source>
        <dbReference type="ARBA" id="ARBA00023098"/>
    </source>
</evidence>
<dbReference type="InterPro" id="IPR030874">
    <property type="entry name" value="Cardiolipin_synth_Firmi"/>
</dbReference>
<organism evidence="15 16">
    <name type="scientific">Mangrovivirga cuniculi</name>
    <dbReference type="NCBI Taxonomy" id="2715131"/>
    <lineage>
        <taxon>Bacteria</taxon>
        <taxon>Pseudomonadati</taxon>
        <taxon>Bacteroidota</taxon>
        <taxon>Cytophagia</taxon>
        <taxon>Cytophagales</taxon>
        <taxon>Mangrovivirgaceae</taxon>
        <taxon>Mangrovivirga</taxon>
    </lineage>
</organism>
<feature type="domain" description="PLD phosphodiesterase" evidence="14">
    <location>
        <begin position="227"/>
        <end position="254"/>
    </location>
</feature>
<keyword evidence="7 12" id="KW-1133">Transmembrane helix</keyword>
<dbReference type="InterPro" id="IPR027379">
    <property type="entry name" value="CLS_N"/>
</dbReference>
<feature type="active site" evidence="12">
    <location>
        <position position="410"/>
    </location>
</feature>
<comment type="similarity">
    <text evidence="12">Belongs to the phospholipase D family. Cardiolipin synthase subfamily.</text>
</comment>
<dbReference type="KEGG" id="fpf:DCC35_07575"/>
<protein>
    <recommendedName>
        <fullName evidence="12 13">Cardiolipin synthase</fullName>
        <shortName evidence="12">CL synthase</shortName>
        <ecNumber evidence="12 13">2.7.8.-</ecNumber>
    </recommendedName>
</protein>
<evidence type="ECO:0000256" key="9">
    <source>
        <dbReference type="ARBA" id="ARBA00023136"/>
    </source>
</evidence>
<keyword evidence="8 12" id="KW-0443">Lipid metabolism</keyword>
<keyword evidence="10 12" id="KW-0594">Phospholipid biosynthesis</keyword>
<evidence type="ECO:0000256" key="10">
    <source>
        <dbReference type="ARBA" id="ARBA00023209"/>
    </source>
</evidence>
<keyword evidence="4 12" id="KW-0808">Transferase</keyword>
<dbReference type="InterPro" id="IPR001736">
    <property type="entry name" value="PLipase_D/transphosphatidylase"/>
</dbReference>
<dbReference type="Pfam" id="PF13396">
    <property type="entry name" value="PLDc_N"/>
    <property type="match status" value="1"/>
</dbReference>
<name>A0A4D7JHZ6_9BACT</name>
<evidence type="ECO:0000256" key="5">
    <source>
        <dbReference type="ARBA" id="ARBA00022692"/>
    </source>
</evidence>
<dbReference type="CDD" id="cd09110">
    <property type="entry name" value="PLDc_CLS_1"/>
    <property type="match status" value="1"/>
</dbReference>
<dbReference type="NCBIfam" id="TIGR04265">
    <property type="entry name" value="bac_cardiolipin"/>
    <property type="match status" value="1"/>
</dbReference>
<feature type="transmembrane region" description="Helical" evidence="12">
    <location>
        <begin position="14"/>
        <end position="35"/>
    </location>
</feature>
<dbReference type="PROSITE" id="PS50035">
    <property type="entry name" value="PLD"/>
    <property type="match status" value="2"/>
</dbReference>
<reference evidence="15 16" key="1">
    <citation type="submission" date="2018-04" db="EMBL/GenBank/DDBJ databases">
        <title>Complete genome uncultured novel isolate.</title>
        <authorList>
            <person name="Merlino G."/>
        </authorList>
    </citation>
    <scope>NUCLEOTIDE SEQUENCE [LARGE SCALE GENOMIC DNA]</scope>
    <source>
        <strain evidence="16">R1DC9</strain>
    </source>
</reference>
<keyword evidence="2 12" id="KW-1003">Cell membrane</keyword>
<evidence type="ECO:0000256" key="6">
    <source>
        <dbReference type="ARBA" id="ARBA00022737"/>
    </source>
</evidence>
<feature type="active site" evidence="12">
    <location>
        <position position="415"/>
    </location>
</feature>
<dbReference type="OrthoDB" id="9762009at2"/>
<evidence type="ECO:0000313" key="16">
    <source>
        <dbReference type="Proteomes" id="UP000298616"/>
    </source>
</evidence>
<keyword evidence="3 12" id="KW-0444">Lipid biosynthesis</keyword>
<dbReference type="RefSeq" id="WP_137090200.1">
    <property type="nucleotide sequence ID" value="NZ_CP028923.1"/>
</dbReference>
<dbReference type="InterPro" id="IPR025202">
    <property type="entry name" value="PLD-like_dom"/>
</dbReference>
<dbReference type="AlphaFoldDB" id="A0A4D7JHZ6"/>
<evidence type="ECO:0000256" key="2">
    <source>
        <dbReference type="ARBA" id="ARBA00022475"/>
    </source>
</evidence>
<dbReference type="EC" id="2.7.8.-" evidence="12 13"/>
<gene>
    <name evidence="15" type="primary">cls</name>
    <name evidence="15" type="ORF">DCC35_07575</name>
</gene>
<comment type="function">
    <text evidence="12">Catalyzes the reversible phosphatidyl group transfer from one phosphatidylglycerol molecule to another to form cardiolipin (CL) (diphosphatidylglycerol) and glycerol.</text>
</comment>
<evidence type="ECO:0000256" key="13">
    <source>
        <dbReference type="NCBIfam" id="TIGR04265"/>
    </source>
</evidence>
<feature type="active site" evidence="12">
    <location>
        <position position="232"/>
    </location>
</feature>
<evidence type="ECO:0000313" key="15">
    <source>
        <dbReference type="EMBL" id="QCK14613.1"/>
    </source>
</evidence>
<dbReference type="PANTHER" id="PTHR21248:SF22">
    <property type="entry name" value="PHOSPHOLIPASE D"/>
    <property type="match status" value="1"/>
</dbReference>
<dbReference type="EMBL" id="CP028923">
    <property type="protein sequence ID" value="QCK14613.1"/>
    <property type="molecule type" value="Genomic_DNA"/>
</dbReference>
<comment type="subcellular location">
    <subcellularLocation>
        <location evidence="1 12">Cell membrane</location>
        <topology evidence="1 12">Multi-pass membrane protein</topology>
    </subcellularLocation>
</comment>
<evidence type="ECO:0000256" key="1">
    <source>
        <dbReference type="ARBA" id="ARBA00004651"/>
    </source>
</evidence>
<dbReference type="SUPFAM" id="SSF56024">
    <property type="entry name" value="Phospholipase D/nuclease"/>
    <property type="match status" value="2"/>
</dbReference>
<dbReference type="PANTHER" id="PTHR21248">
    <property type="entry name" value="CARDIOLIPIN SYNTHASE"/>
    <property type="match status" value="1"/>
</dbReference>
<dbReference type="Pfam" id="PF13091">
    <property type="entry name" value="PLDc_2"/>
    <property type="match status" value="2"/>
</dbReference>
<feature type="transmembrane region" description="Helical" evidence="12">
    <location>
        <begin position="47"/>
        <end position="65"/>
    </location>
</feature>
<feature type="active site" evidence="12">
    <location>
        <position position="234"/>
    </location>
</feature>
<evidence type="ECO:0000256" key="12">
    <source>
        <dbReference type="HAMAP-Rule" id="MF_01916"/>
    </source>
</evidence>
<keyword evidence="11 12" id="KW-1208">Phospholipid metabolism</keyword>
<evidence type="ECO:0000256" key="4">
    <source>
        <dbReference type="ARBA" id="ARBA00022679"/>
    </source>
</evidence>
<dbReference type="Gene3D" id="3.30.870.10">
    <property type="entry name" value="Endonuclease Chain A"/>
    <property type="match status" value="2"/>
</dbReference>
<evidence type="ECO:0000256" key="7">
    <source>
        <dbReference type="ARBA" id="ARBA00022989"/>
    </source>
</evidence>
<evidence type="ECO:0000259" key="14">
    <source>
        <dbReference type="PROSITE" id="PS50035"/>
    </source>
</evidence>
<dbReference type="HAMAP" id="MF_01916">
    <property type="entry name" value="Cardiolipin_synth_Cls"/>
    <property type="match status" value="1"/>
</dbReference>